<evidence type="ECO:0008006" key="4">
    <source>
        <dbReference type="Google" id="ProtNLM"/>
    </source>
</evidence>
<dbReference type="PROSITE" id="PS51257">
    <property type="entry name" value="PROKAR_LIPOPROTEIN"/>
    <property type="match status" value="1"/>
</dbReference>
<comment type="caution">
    <text evidence="2">The sequence shown here is derived from an EMBL/GenBank/DDBJ whole genome shotgun (WGS) entry which is preliminary data.</text>
</comment>
<dbReference type="RefSeq" id="WP_131909890.1">
    <property type="nucleotide sequence ID" value="NZ_SMFM01000005.1"/>
</dbReference>
<protein>
    <recommendedName>
        <fullName evidence="4">Peptidase M23</fullName>
    </recommendedName>
</protein>
<name>A0A4R5AUY1_9FLAO</name>
<dbReference type="OrthoDB" id="1122839at2"/>
<gene>
    <name evidence="2" type="ORF">E0F89_11325</name>
</gene>
<feature type="region of interest" description="Disordered" evidence="1">
    <location>
        <begin position="26"/>
        <end position="52"/>
    </location>
</feature>
<evidence type="ECO:0000313" key="3">
    <source>
        <dbReference type="Proteomes" id="UP000295278"/>
    </source>
</evidence>
<dbReference type="Proteomes" id="UP000295278">
    <property type="component" value="Unassembled WGS sequence"/>
</dbReference>
<evidence type="ECO:0000256" key="1">
    <source>
        <dbReference type="SAM" id="MobiDB-lite"/>
    </source>
</evidence>
<dbReference type="AlphaFoldDB" id="A0A4R5AUY1"/>
<keyword evidence="3" id="KW-1185">Reference proteome</keyword>
<evidence type="ECO:0000313" key="2">
    <source>
        <dbReference type="EMBL" id="TDD75476.1"/>
    </source>
</evidence>
<sequence length="153" mass="17599">MKKSIFTFALTAFIIATVLVSCQDTSKKEEQARDNVEDARRDLDDAKKELSDARQAATAEEWKSFRASTDSTIRQNELQIAKMKANMKNKGKSIDAMYAKKIEELEQKNNNIKLQVQAYKNDTNSDWEAFKEEYNRDINELGTAMKNFTVDNK</sequence>
<accession>A0A4R5AUY1</accession>
<proteinExistence type="predicted"/>
<organism evidence="2 3">
    <name type="scientific">Flavobacterium caseinilyticum</name>
    <dbReference type="NCBI Taxonomy" id="2541732"/>
    <lineage>
        <taxon>Bacteria</taxon>
        <taxon>Pseudomonadati</taxon>
        <taxon>Bacteroidota</taxon>
        <taxon>Flavobacteriia</taxon>
        <taxon>Flavobacteriales</taxon>
        <taxon>Flavobacteriaceae</taxon>
        <taxon>Flavobacterium</taxon>
    </lineage>
</organism>
<reference evidence="2 3" key="1">
    <citation type="submission" date="2019-03" db="EMBL/GenBank/DDBJ databases">
        <title>Flavobacterium AT-3-2 sp. nov., isolated from arctic soil.</title>
        <authorList>
            <person name="Chaudhary D.K."/>
        </authorList>
    </citation>
    <scope>NUCLEOTIDE SEQUENCE [LARGE SCALE GENOMIC DNA]</scope>
    <source>
        <strain evidence="2 3">AT-3-2</strain>
    </source>
</reference>
<dbReference type="EMBL" id="SMFM01000005">
    <property type="protein sequence ID" value="TDD75476.1"/>
    <property type="molecule type" value="Genomic_DNA"/>
</dbReference>